<evidence type="ECO:0000256" key="3">
    <source>
        <dbReference type="ARBA" id="ARBA00022475"/>
    </source>
</evidence>
<keyword evidence="3" id="KW-1003">Cell membrane</keyword>
<name>A0ABQ4PMK0_9GAMM</name>
<evidence type="ECO:0000256" key="4">
    <source>
        <dbReference type="ARBA" id="ARBA00022692"/>
    </source>
</evidence>
<protein>
    <submittedName>
        <fullName evidence="8">Phosphonate ABC transporter, permease protein PhnE</fullName>
    </submittedName>
</protein>
<feature type="transmembrane region" description="Helical" evidence="7">
    <location>
        <begin position="390"/>
        <end position="409"/>
    </location>
</feature>
<evidence type="ECO:0000313" key="8">
    <source>
        <dbReference type="EMBL" id="GIU49502.1"/>
    </source>
</evidence>
<feature type="transmembrane region" description="Helical" evidence="7">
    <location>
        <begin position="320"/>
        <end position="344"/>
    </location>
</feature>
<keyword evidence="4 7" id="KW-0812">Transmembrane</keyword>
<feature type="transmembrane region" description="Helical" evidence="7">
    <location>
        <begin position="251"/>
        <end position="275"/>
    </location>
</feature>
<dbReference type="SUPFAM" id="SSF161098">
    <property type="entry name" value="MetI-like"/>
    <property type="match status" value="2"/>
</dbReference>
<keyword evidence="6 7" id="KW-0472">Membrane</keyword>
<gene>
    <name evidence="8" type="primary">phnE</name>
    <name evidence="8" type="ORF">TUM4438_33260</name>
</gene>
<evidence type="ECO:0000256" key="1">
    <source>
        <dbReference type="ARBA" id="ARBA00004651"/>
    </source>
</evidence>
<feature type="transmembrane region" description="Helical" evidence="7">
    <location>
        <begin position="226"/>
        <end position="244"/>
    </location>
</feature>
<dbReference type="RefSeq" id="WP_246616214.1">
    <property type="nucleotide sequence ID" value="NZ_BPEY01000070.1"/>
</dbReference>
<feature type="transmembrane region" description="Helical" evidence="7">
    <location>
        <begin position="482"/>
        <end position="499"/>
    </location>
</feature>
<evidence type="ECO:0000313" key="9">
    <source>
        <dbReference type="Proteomes" id="UP000887104"/>
    </source>
</evidence>
<comment type="caution">
    <text evidence="8">The sequence shown here is derived from an EMBL/GenBank/DDBJ whole genome shotgun (WGS) entry which is preliminary data.</text>
</comment>
<dbReference type="PANTHER" id="PTHR30043">
    <property type="entry name" value="PHOSPHONATES TRANSPORT SYSTEM PERMEASE PROTEIN"/>
    <property type="match status" value="1"/>
</dbReference>
<comment type="subcellular location">
    <subcellularLocation>
        <location evidence="1">Cell membrane</location>
        <topology evidence="1">Multi-pass membrane protein</topology>
    </subcellularLocation>
</comment>
<feature type="transmembrane region" description="Helical" evidence="7">
    <location>
        <begin position="364"/>
        <end position="384"/>
    </location>
</feature>
<feature type="transmembrane region" description="Helical" evidence="7">
    <location>
        <begin position="12"/>
        <end position="36"/>
    </location>
</feature>
<evidence type="ECO:0000256" key="2">
    <source>
        <dbReference type="ARBA" id="ARBA00022448"/>
    </source>
</evidence>
<evidence type="ECO:0000256" key="6">
    <source>
        <dbReference type="ARBA" id="ARBA00023136"/>
    </source>
</evidence>
<feature type="transmembrane region" description="Helical" evidence="7">
    <location>
        <begin position="450"/>
        <end position="470"/>
    </location>
</feature>
<dbReference type="EMBL" id="BPEY01000070">
    <property type="protein sequence ID" value="GIU49502.1"/>
    <property type="molecule type" value="Genomic_DNA"/>
</dbReference>
<keyword evidence="9" id="KW-1185">Reference proteome</keyword>
<reference evidence="8" key="1">
    <citation type="submission" date="2021-05" db="EMBL/GenBank/DDBJ databases">
        <title>Molecular characterization for Shewanella algae harboring chromosomal blaOXA-55-like strains isolated from clinical and environment sample.</title>
        <authorList>
            <person name="Ohama Y."/>
            <person name="Aoki K."/>
            <person name="Harada S."/>
            <person name="Moriya K."/>
            <person name="Ishii Y."/>
            <person name="Tateda K."/>
        </authorList>
    </citation>
    <scope>NUCLEOTIDE SEQUENCE</scope>
    <source>
        <strain evidence="8">JCM 11563</strain>
    </source>
</reference>
<accession>A0ABQ4PMK0</accession>
<evidence type="ECO:0000256" key="7">
    <source>
        <dbReference type="SAM" id="Phobius"/>
    </source>
</evidence>
<dbReference type="PANTHER" id="PTHR30043:SF1">
    <property type="entry name" value="ABC TRANSPORT SYSTEM PERMEASE PROTEIN P69"/>
    <property type="match status" value="1"/>
</dbReference>
<dbReference type="InterPro" id="IPR035906">
    <property type="entry name" value="MetI-like_sf"/>
</dbReference>
<feature type="transmembrane region" description="Helical" evidence="7">
    <location>
        <begin position="66"/>
        <end position="88"/>
    </location>
</feature>
<evidence type="ECO:0000256" key="5">
    <source>
        <dbReference type="ARBA" id="ARBA00022989"/>
    </source>
</evidence>
<sequence length="531" mass="58611">MPAQLASFIAKFCFVGYWQKVTLVLWSVACLCFYFADTEIIALDPWHELLLIAKGFITPDFFATEYLLYALWQTVSFALLGCCLALLIGTPLSLVYHKPFVASVCAFIRSIHEIFWALLFLQIFGLSPLTGILAIGLPYGATFARVFSDNLQQAPATTMQTLPHNVDRVSRYIYGKVVHVLVPIKAYIRYRFECALRSSAVLGFVGMPTLGFYLESAFRQGHYQQGAALLMLFIALIGTIPYWGRVKLLPVYFILAIWALPSIPVVDSALIGRFLSQDILPPMLQGQQLQQALSADNFTAVSDLLYECSTWVAGLLYEQALPGVVGMLLLALTALGMSHILAVVGCALSDKRFSGKWLARGNRFLLLILRSVPEYILAFIFMLLLGPSMLPAMLALALHNGALIAYLSLRQADGVEASRHFNGRLDGYAYEVLPVIYPNAMALLFYRFEVILRETAILGMLGVATLGFYIDSNFAEIRFNGALLLMLVAALINIAVDIASRKVLQASLLASNRSGLADVVLNKKALSACQR</sequence>
<proteinExistence type="predicted"/>
<dbReference type="Proteomes" id="UP000887104">
    <property type="component" value="Unassembled WGS sequence"/>
</dbReference>
<dbReference type="Gene3D" id="1.10.3720.10">
    <property type="entry name" value="MetI-like"/>
    <property type="match status" value="2"/>
</dbReference>
<organism evidence="8 9">
    <name type="scientific">Shewanella sairae</name>
    <dbReference type="NCBI Taxonomy" id="190310"/>
    <lineage>
        <taxon>Bacteria</taxon>
        <taxon>Pseudomonadati</taxon>
        <taxon>Pseudomonadota</taxon>
        <taxon>Gammaproteobacteria</taxon>
        <taxon>Alteromonadales</taxon>
        <taxon>Shewanellaceae</taxon>
        <taxon>Shewanella</taxon>
    </lineage>
</organism>
<keyword evidence="2" id="KW-0813">Transport</keyword>
<keyword evidence="5 7" id="KW-1133">Transmembrane helix</keyword>